<dbReference type="RefSeq" id="WP_066467037.1">
    <property type="nucleotide sequence ID" value="NZ_CBCRUZ010000010.1"/>
</dbReference>
<dbReference type="Pfam" id="PF00106">
    <property type="entry name" value="adh_short"/>
    <property type="match status" value="1"/>
</dbReference>
<dbReference type="InterPro" id="IPR002347">
    <property type="entry name" value="SDR_fam"/>
</dbReference>
<dbReference type="PRINTS" id="PR00080">
    <property type="entry name" value="SDRFAMILY"/>
</dbReference>
<protein>
    <submittedName>
        <fullName evidence="4">SDR family NAD(P)-dependent oxidoreductase</fullName>
    </submittedName>
</protein>
<evidence type="ECO:0000313" key="4">
    <source>
        <dbReference type="EMBL" id="QXQ14093.1"/>
    </source>
</evidence>
<dbReference type="EMBL" id="CP079105">
    <property type="protein sequence ID" value="QXQ14093.1"/>
    <property type="molecule type" value="Genomic_DNA"/>
</dbReference>
<evidence type="ECO:0000313" key="5">
    <source>
        <dbReference type="Proteomes" id="UP000887023"/>
    </source>
</evidence>
<dbReference type="PANTHER" id="PTHR24320">
    <property type="entry name" value="RETINOL DEHYDROGENASE"/>
    <property type="match status" value="1"/>
</dbReference>
<proteinExistence type="inferred from homology"/>
<dbReference type="Proteomes" id="UP000887023">
    <property type="component" value="Chromosome"/>
</dbReference>
<sequence length="307" mass="32083">MSWSERDIPTQNGRVAVITGANGGLGLATATALAGKGAHVVMAARNQDKARAAERSILAATPGASVEIVPLDLSSQASVEQAAAEVLTKHDRIDIMVNNAGVMAMPQGRTVDGYETQLGTNHLGHWTWTALLLPALLAADAGRVVTLTSIAQHQGRNLDPTDPFLERHYGAWRAYGNSKLANLHFAIGLDQRLRAAGKRAIALSAHPGWTNSDLQTTTRAAGGGGAFGALGGLTTRFFGMPVEQGALSQLRAATDPDARGGTLYGPAFVGFGPPIRKPLFPLGTKTGVQRLWQFSAEATGVPLQVAA</sequence>
<dbReference type="PRINTS" id="PR00081">
    <property type="entry name" value="GDHRDH"/>
</dbReference>
<dbReference type="NCBIfam" id="NF004846">
    <property type="entry name" value="PRK06197.1"/>
    <property type="match status" value="1"/>
</dbReference>
<keyword evidence="2" id="KW-0560">Oxidoreductase</keyword>
<dbReference type="PANTHER" id="PTHR24320:SF148">
    <property type="entry name" value="NAD(P)-BINDING ROSSMANN-FOLD SUPERFAMILY PROTEIN"/>
    <property type="match status" value="1"/>
</dbReference>
<gene>
    <name evidence="4" type="ORF">KV203_01125</name>
</gene>
<organism evidence="4 5">
    <name type="scientific">Skermania pinensis</name>
    <dbReference type="NCBI Taxonomy" id="39122"/>
    <lineage>
        <taxon>Bacteria</taxon>
        <taxon>Bacillati</taxon>
        <taxon>Actinomycetota</taxon>
        <taxon>Actinomycetes</taxon>
        <taxon>Mycobacteriales</taxon>
        <taxon>Gordoniaceae</taxon>
        <taxon>Skermania</taxon>
    </lineage>
</organism>
<name>A0ABX8S8A9_9ACTN</name>
<keyword evidence="5" id="KW-1185">Reference proteome</keyword>
<reference evidence="4" key="1">
    <citation type="submission" date="2021-07" db="EMBL/GenBank/DDBJ databases">
        <title>Candidatus Kaistella beijingensis sp. nov. isolated from a municipal wastewater treatment plant is involved in sludge foaming.</title>
        <authorList>
            <person name="Song Y."/>
            <person name="Liu S.-J."/>
        </authorList>
    </citation>
    <scope>NUCLEOTIDE SEQUENCE</scope>
    <source>
        <strain evidence="4">DSM 43998</strain>
    </source>
</reference>
<evidence type="ECO:0000256" key="3">
    <source>
        <dbReference type="RuleBase" id="RU000363"/>
    </source>
</evidence>
<evidence type="ECO:0000256" key="1">
    <source>
        <dbReference type="ARBA" id="ARBA00006484"/>
    </source>
</evidence>
<dbReference type="InterPro" id="IPR036291">
    <property type="entry name" value="NAD(P)-bd_dom_sf"/>
</dbReference>
<comment type="similarity">
    <text evidence="1 3">Belongs to the short-chain dehydrogenases/reductases (SDR) family.</text>
</comment>
<dbReference type="Gene3D" id="3.40.50.720">
    <property type="entry name" value="NAD(P)-binding Rossmann-like Domain"/>
    <property type="match status" value="1"/>
</dbReference>
<accession>A0ABX8S8A9</accession>
<evidence type="ECO:0000256" key="2">
    <source>
        <dbReference type="ARBA" id="ARBA00023002"/>
    </source>
</evidence>
<dbReference type="SUPFAM" id="SSF51735">
    <property type="entry name" value="NAD(P)-binding Rossmann-fold domains"/>
    <property type="match status" value="1"/>
</dbReference>